<dbReference type="GO" id="GO:0004197">
    <property type="term" value="F:cysteine-type endopeptidase activity"/>
    <property type="evidence" value="ECO:0007669"/>
    <property type="project" value="InterPro"/>
</dbReference>
<protein>
    <submittedName>
        <fullName evidence="6">Cysteine protease domain protein, YopT-type</fullName>
    </submittedName>
</protein>
<feature type="domain" description="Peptidase C58 YopT-type" evidence="5">
    <location>
        <begin position="135"/>
        <end position="304"/>
    </location>
</feature>
<dbReference type="NCBIfam" id="TIGR01586">
    <property type="entry name" value="yopT_cys_prot"/>
    <property type="match status" value="1"/>
</dbReference>
<keyword evidence="7" id="KW-1185">Reference proteome</keyword>
<feature type="compositionally biased region" description="Polar residues" evidence="4">
    <location>
        <begin position="9"/>
        <end position="23"/>
    </location>
</feature>
<dbReference type="SUPFAM" id="SSF54001">
    <property type="entry name" value="Cysteine proteinases"/>
    <property type="match status" value="1"/>
</dbReference>
<evidence type="ECO:0000256" key="3">
    <source>
        <dbReference type="ARBA" id="ARBA00022807"/>
    </source>
</evidence>
<dbReference type="GeneID" id="34237841"/>
<dbReference type="OrthoDB" id="7300477at2"/>
<evidence type="ECO:0000256" key="1">
    <source>
        <dbReference type="ARBA" id="ARBA00022670"/>
    </source>
</evidence>
<evidence type="ECO:0000313" key="7">
    <source>
        <dbReference type="Proteomes" id="UP000002482"/>
    </source>
</evidence>
<keyword evidence="2" id="KW-0378">Hydrolase</keyword>
<dbReference type="Gene3D" id="3.90.70.20">
    <property type="match status" value="1"/>
</dbReference>
<dbReference type="Proteomes" id="UP000002482">
    <property type="component" value="Chromosome"/>
</dbReference>
<reference evidence="6" key="1">
    <citation type="submission" date="2011-02" db="EMBL/GenBank/DDBJ databases">
        <title>Complete sequence of Acidovorax avenae subsp. avenae ATCC 19860.</title>
        <authorList>
            <consortium name="US DOE Joint Genome Institute"/>
            <person name="Lucas S."/>
            <person name="Copeland A."/>
            <person name="Lapidus A."/>
            <person name="Cheng J.-F."/>
            <person name="Goodwin L."/>
            <person name="Pitluck S."/>
            <person name="Chertkov O."/>
            <person name="Held B."/>
            <person name="Detter J.C."/>
            <person name="Han C."/>
            <person name="Tapia R."/>
            <person name="Land M."/>
            <person name="Hauser L."/>
            <person name="Kyrpides N."/>
            <person name="Ivanova N."/>
            <person name="Ovchinnikova G."/>
            <person name="Pagani I."/>
            <person name="Gordon S."/>
            <person name="Woyke T."/>
        </authorList>
    </citation>
    <scope>NUCLEOTIDE SEQUENCE</scope>
    <source>
        <strain evidence="6">ATCC 19860</strain>
    </source>
</reference>
<name>F0QA65_PARA1</name>
<dbReference type="Pfam" id="PF03543">
    <property type="entry name" value="Peptidase_C58"/>
    <property type="match status" value="1"/>
</dbReference>
<gene>
    <name evidence="6" type="ordered locus">Acav_4550</name>
</gene>
<dbReference type="AlphaFoldDB" id="F0QA65"/>
<dbReference type="InterPro" id="IPR006473">
    <property type="entry name" value="Peptidase_C58_Yopt"/>
</dbReference>
<organism evidence="6 7">
    <name type="scientific">Paracidovorax avenae (strain ATCC 19860 / DSM 7227 / CCUG 15838 / JCM 20985 / LMG 2117 / NCPPB 1011)</name>
    <name type="common">Acidovorax avenae</name>
    <dbReference type="NCBI Taxonomy" id="643561"/>
    <lineage>
        <taxon>Bacteria</taxon>
        <taxon>Pseudomonadati</taxon>
        <taxon>Pseudomonadota</taxon>
        <taxon>Betaproteobacteria</taxon>
        <taxon>Burkholderiales</taxon>
        <taxon>Comamonadaceae</taxon>
        <taxon>Paracidovorax</taxon>
    </lineage>
</organism>
<accession>F0QA65</accession>
<dbReference type="InterPro" id="IPR038765">
    <property type="entry name" value="Papain-like_cys_pep_sf"/>
</dbReference>
<dbReference type="KEGG" id="aaa:Acav_4550"/>
<dbReference type="HOGENOM" id="CLU_805674_0_0_4"/>
<evidence type="ECO:0000256" key="2">
    <source>
        <dbReference type="ARBA" id="ARBA00022801"/>
    </source>
</evidence>
<dbReference type="EMBL" id="CP002521">
    <property type="protein sequence ID" value="ADX48433.1"/>
    <property type="molecule type" value="Genomic_DNA"/>
</dbReference>
<dbReference type="RefSeq" id="WP_013596897.1">
    <property type="nucleotide sequence ID" value="NC_015138.1"/>
</dbReference>
<feature type="region of interest" description="Disordered" evidence="4">
    <location>
        <begin position="1"/>
        <end position="23"/>
    </location>
</feature>
<evidence type="ECO:0000259" key="5">
    <source>
        <dbReference type="Pfam" id="PF03543"/>
    </source>
</evidence>
<sequence length="344" mass="37368">MVIARNFPSVATPSPVHSETQAPATSALLPEAQSFRSTAPFGLPAGLTRRQVPVHGGDPSPRAPRAGLDRLSRAAQTGQPAKTAGTSVGCTDIFNRLKEKFGRHACSPPSDKSLFESSLQYGLVQATGLKTAFGSDKIGSGGVCAGLSTIWMNLHCAAPDGSVNTRLSAVGSFEGMQHALIFQKAYHMNHEHLRRGSGFGRSLETKARADLDGLYGITRDMRPIKSTSSAAKIAATMASIDGYASLIFYRTDKAWKTTGHEMGLHRNPEDGMITFFDPNHGEFRFKSEDAAQFLRTLREKYRLKSDVSFDWALTNVRPNNTGSSTPLDFLVDYVKADQERLSRS</sequence>
<keyword evidence="1 6" id="KW-0645">Protease</keyword>
<keyword evidence="3" id="KW-0788">Thiol protease</keyword>
<evidence type="ECO:0000256" key="4">
    <source>
        <dbReference type="SAM" id="MobiDB-lite"/>
    </source>
</evidence>
<proteinExistence type="predicted"/>
<evidence type="ECO:0000313" key="6">
    <source>
        <dbReference type="EMBL" id="ADX48433.1"/>
    </source>
</evidence>
<feature type="region of interest" description="Disordered" evidence="4">
    <location>
        <begin position="39"/>
        <end position="66"/>
    </location>
</feature>
<dbReference type="GO" id="GO:0006508">
    <property type="term" value="P:proteolysis"/>
    <property type="evidence" value="ECO:0007669"/>
    <property type="project" value="UniProtKB-KW"/>
</dbReference>